<evidence type="ECO:0000259" key="1">
    <source>
        <dbReference type="Pfam" id="PF13391"/>
    </source>
</evidence>
<keyword evidence="3" id="KW-1185">Reference proteome</keyword>
<evidence type="ECO:0000313" key="3">
    <source>
        <dbReference type="Proteomes" id="UP000198290"/>
    </source>
</evidence>
<dbReference type="GO" id="GO:0004519">
    <property type="term" value="F:endonuclease activity"/>
    <property type="evidence" value="ECO:0007669"/>
    <property type="project" value="UniProtKB-KW"/>
</dbReference>
<dbReference type="Pfam" id="PF13391">
    <property type="entry name" value="HNH_2"/>
    <property type="match status" value="1"/>
</dbReference>
<sequence length="483" mass="54992">MGELDESGQRLLAILVEHMPKVKPGEPQTYITYKGVHDRLELHQNGETWGESLQAQGLNSLADWTKRMGFPGITGIITNGGNVEDRPWQPGVGYFDLFKRPRDDFRWWREEVDRAKAFDWLRYLSPAAIDTPPTANIVLAAVGQRMPLPPSPTEKHPVRELVALAGIDVSDWAYTQDGKPIGNPNDNIGRNTMWSFVGRPPEPIALCVWFEHVDWKSEPPTYRGNEYPYQRRLSDIANTRKGKDGLSRLKSKLRRSRAFHDAVFVAYRDSRPIRMILVNGEEIPIEEAADDASKVTAREIDPERWYVHSFDGITGEYVIVRGVECPKSVAEPPTTQYDPLDDPVFSSYLASIEDTERDAAVKIRVCQGIFRDALIQRWGGCSVTKCGLKEVLVASHIRPWSRCETAEQRLSPANGLLLTPNLDKLFDTGLISFDDRFRIVFSPLLKEGWALMLGIRRDMHLSNHARADLLPYLRWHREHILKC</sequence>
<dbReference type="InterPro" id="IPR003615">
    <property type="entry name" value="HNH_nuc"/>
</dbReference>
<dbReference type="RefSeq" id="WP_197715482.1">
    <property type="nucleotide sequence ID" value="NZ_AP018823.1"/>
</dbReference>
<accession>A0A3G9G8X1</accession>
<keyword evidence="2" id="KW-0255">Endonuclease</keyword>
<feature type="domain" description="HNH nuclease" evidence="1">
    <location>
        <begin position="381"/>
        <end position="434"/>
    </location>
</feature>
<reference evidence="3" key="3">
    <citation type="journal article" date="2017" name="Plant Physiol. Biochem.">
        <title>Differential oxidative and antioxidative response of duckweed Lemna minor toward plant growth promoting/inhibiting bacteria.</title>
        <authorList>
            <person name="Ishizawa H."/>
            <person name="Kuroda M."/>
            <person name="Morikawa M."/>
            <person name="Ike M."/>
        </authorList>
    </citation>
    <scope>NUCLEOTIDE SEQUENCE [LARGE SCALE GENOMIC DNA]</scope>
    <source>
        <strain evidence="3">H3</strain>
    </source>
</reference>
<gene>
    <name evidence="2" type="ORF">DLM_0333</name>
</gene>
<keyword evidence="2" id="KW-0378">Hydrolase</keyword>
<proteinExistence type="predicted"/>
<keyword evidence="2" id="KW-0540">Nuclease</keyword>
<evidence type="ECO:0000313" key="2">
    <source>
        <dbReference type="EMBL" id="BBF84005.1"/>
    </source>
</evidence>
<dbReference type="Proteomes" id="UP000198290">
    <property type="component" value="Chromosome"/>
</dbReference>
<organism evidence="2 3">
    <name type="scientific">Aquitalea magnusonii</name>
    <dbReference type="NCBI Taxonomy" id="332411"/>
    <lineage>
        <taxon>Bacteria</taxon>
        <taxon>Pseudomonadati</taxon>
        <taxon>Pseudomonadota</taxon>
        <taxon>Betaproteobacteria</taxon>
        <taxon>Neisseriales</taxon>
        <taxon>Chromobacteriaceae</taxon>
        <taxon>Aquitalea</taxon>
    </lineage>
</organism>
<dbReference type="KEGG" id="amah:DLM_0333"/>
<dbReference type="EMBL" id="AP018823">
    <property type="protein sequence ID" value="BBF84005.1"/>
    <property type="molecule type" value="Genomic_DNA"/>
</dbReference>
<reference evidence="2 3" key="2">
    <citation type="journal article" date="2017" name="Genome Announc.">
        <title>Draft genome sequence of Aquitalea magnusonii strain H3, a plant growth-promoting bacterium of duckweed Lemna minor.</title>
        <authorList>
            <person name="Ishizawa H."/>
            <person name="Kuroda M."/>
            <person name="Ike M."/>
        </authorList>
    </citation>
    <scope>NUCLEOTIDE SEQUENCE [LARGE SCALE GENOMIC DNA]</scope>
    <source>
        <strain evidence="2 3">H3</strain>
    </source>
</reference>
<reference evidence="3" key="1">
    <citation type="journal article" date="2017" name="Biotechnol. Biofuels">
        <title>Evaluation of environmental bacterial communities as a factor affecting the growth of duckweed Lemna minor.</title>
        <authorList>
            <person name="Ishizawa H."/>
            <person name="Kuroda M."/>
            <person name="Morikawa M."/>
            <person name="Ike M."/>
        </authorList>
    </citation>
    <scope>NUCLEOTIDE SEQUENCE [LARGE SCALE GENOMIC DNA]</scope>
    <source>
        <strain evidence="3">H3</strain>
    </source>
</reference>
<protein>
    <submittedName>
        <fullName evidence="2">Putative type II restriction endonuclease</fullName>
    </submittedName>
</protein>
<name>A0A3G9G8X1_9NEIS</name>
<dbReference type="AlphaFoldDB" id="A0A3G9G8X1"/>